<feature type="compositionally biased region" description="Basic and acidic residues" evidence="1">
    <location>
        <begin position="83"/>
        <end position="92"/>
    </location>
</feature>
<keyword evidence="2" id="KW-0812">Transmembrane</keyword>
<proteinExistence type="predicted"/>
<evidence type="ECO:0000313" key="3">
    <source>
        <dbReference type="EMBL" id="KAF5321006.1"/>
    </source>
</evidence>
<name>A0A8H5BD75_9AGAR</name>
<dbReference type="Proteomes" id="UP000567179">
    <property type="component" value="Unassembled WGS sequence"/>
</dbReference>
<feature type="compositionally biased region" description="Polar residues" evidence="1">
    <location>
        <begin position="39"/>
        <end position="75"/>
    </location>
</feature>
<keyword evidence="4" id="KW-1185">Reference proteome</keyword>
<protein>
    <submittedName>
        <fullName evidence="3">Uncharacterized protein</fullName>
    </submittedName>
</protein>
<evidence type="ECO:0000256" key="2">
    <source>
        <dbReference type="SAM" id="Phobius"/>
    </source>
</evidence>
<reference evidence="3 4" key="1">
    <citation type="journal article" date="2020" name="ISME J.">
        <title>Uncovering the hidden diversity of litter-decomposition mechanisms in mushroom-forming fungi.</title>
        <authorList>
            <person name="Floudas D."/>
            <person name="Bentzer J."/>
            <person name="Ahren D."/>
            <person name="Johansson T."/>
            <person name="Persson P."/>
            <person name="Tunlid A."/>
        </authorList>
    </citation>
    <scope>NUCLEOTIDE SEQUENCE [LARGE SCALE GENOMIC DNA]</scope>
    <source>
        <strain evidence="3 4">CBS 101986</strain>
    </source>
</reference>
<feature type="region of interest" description="Disordered" evidence="1">
    <location>
        <begin position="39"/>
        <end position="92"/>
    </location>
</feature>
<keyword evidence="2" id="KW-0472">Membrane</keyword>
<sequence>MGPINKDLDFDLVVVAGLLFLVIFLIFLVVVGIWACSKSDSSNEVEPQRAPSWSESDTSSDPATPTPLRSPSITYGNYIPDNPEERWHSHYV</sequence>
<dbReference type="AlphaFoldDB" id="A0A8H5BD75"/>
<comment type="caution">
    <text evidence="3">The sequence shown here is derived from an EMBL/GenBank/DDBJ whole genome shotgun (WGS) entry which is preliminary data.</text>
</comment>
<gene>
    <name evidence="3" type="ORF">D9619_000118</name>
</gene>
<evidence type="ECO:0000256" key="1">
    <source>
        <dbReference type="SAM" id="MobiDB-lite"/>
    </source>
</evidence>
<dbReference type="EMBL" id="JAACJJ010000028">
    <property type="protein sequence ID" value="KAF5321006.1"/>
    <property type="molecule type" value="Genomic_DNA"/>
</dbReference>
<organism evidence="3 4">
    <name type="scientific">Psilocybe cf. subviscida</name>
    <dbReference type="NCBI Taxonomy" id="2480587"/>
    <lineage>
        <taxon>Eukaryota</taxon>
        <taxon>Fungi</taxon>
        <taxon>Dikarya</taxon>
        <taxon>Basidiomycota</taxon>
        <taxon>Agaricomycotina</taxon>
        <taxon>Agaricomycetes</taxon>
        <taxon>Agaricomycetidae</taxon>
        <taxon>Agaricales</taxon>
        <taxon>Agaricineae</taxon>
        <taxon>Strophariaceae</taxon>
        <taxon>Psilocybe</taxon>
    </lineage>
</organism>
<keyword evidence="2" id="KW-1133">Transmembrane helix</keyword>
<feature type="transmembrane region" description="Helical" evidence="2">
    <location>
        <begin position="12"/>
        <end position="35"/>
    </location>
</feature>
<evidence type="ECO:0000313" key="4">
    <source>
        <dbReference type="Proteomes" id="UP000567179"/>
    </source>
</evidence>
<accession>A0A8H5BD75</accession>